<dbReference type="EMBL" id="GBEZ01016574">
    <property type="protein sequence ID" value="JAC69686.1"/>
    <property type="molecule type" value="Transcribed_RNA"/>
</dbReference>
<gene>
    <name evidence="1" type="ORF">TSPGSL018_5788</name>
</gene>
<proteinExistence type="predicted"/>
<accession>A0A061RGQ2</accession>
<evidence type="ECO:0000313" key="1">
    <source>
        <dbReference type="EMBL" id="JAC69686.1"/>
    </source>
</evidence>
<name>A0A061RGQ2_9CHLO</name>
<dbReference type="AlphaFoldDB" id="A0A061RGQ2"/>
<sequence>MDNSLEGQVPNLYWQTITWERLRTCDRFFPLPIHKQVAVCGKGSYKYVRQDSTLWHALHVDVLTTRHIASALGLHEPKAAKRIGLPSSAVSLGSGFVG</sequence>
<organism evidence="1">
    <name type="scientific">Tetraselmis sp. GSL018</name>
    <dbReference type="NCBI Taxonomy" id="582737"/>
    <lineage>
        <taxon>Eukaryota</taxon>
        <taxon>Viridiplantae</taxon>
        <taxon>Chlorophyta</taxon>
        <taxon>core chlorophytes</taxon>
        <taxon>Chlorodendrophyceae</taxon>
        <taxon>Chlorodendrales</taxon>
        <taxon>Chlorodendraceae</taxon>
        <taxon>Tetraselmis</taxon>
    </lineage>
</organism>
<protein>
    <submittedName>
        <fullName evidence="1">Uncharacterized protein</fullName>
    </submittedName>
</protein>
<reference evidence="1" key="1">
    <citation type="submission" date="2014-05" db="EMBL/GenBank/DDBJ databases">
        <title>The transcriptome of the halophilic microalga Tetraselmis sp. GSL018 isolated from the Great Salt Lake, Utah.</title>
        <authorList>
            <person name="Jinkerson R.E."/>
            <person name="D'Adamo S."/>
            <person name="Posewitz M.C."/>
        </authorList>
    </citation>
    <scope>NUCLEOTIDE SEQUENCE</scope>
    <source>
        <strain evidence="1">GSL018</strain>
    </source>
</reference>